<sequence length="166" mass="19664">MVINVFEAMQHPADEETEECIRTDIIDMLVKEIQEDNMLKESKAYYEETFATLSDTNFEFLVQENEEKKLQKIEENKKKKDEEKKEVTMQKNEEENQKNKGEVQQKTKYATLKGRPSRMFNHLPTIPKYAFLGNIKNLTCQCKMLVDISHMLNTMKHEVRKLWDPG</sequence>
<evidence type="ECO:0000256" key="1">
    <source>
        <dbReference type="SAM" id="MobiDB-lite"/>
    </source>
</evidence>
<reference evidence="2 3" key="1">
    <citation type="journal article" date="2023" name="Plants (Basel)">
        <title>Bridging the Gap: Combining Genomics and Transcriptomics Approaches to Understand Stylosanthes scabra, an Orphan Legume from the Brazilian Caatinga.</title>
        <authorList>
            <person name="Ferreira-Neto J.R.C."/>
            <person name="da Silva M.D."/>
            <person name="Binneck E."/>
            <person name="de Melo N.F."/>
            <person name="da Silva R.H."/>
            <person name="de Melo A.L.T.M."/>
            <person name="Pandolfi V."/>
            <person name="Bustamante F.O."/>
            <person name="Brasileiro-Vidal A.C."/>
            <person name="Benko-Iseppon A.M."/>
        </authorList>
    </citation>
    <scope>NUCLEOTIDE SEQUENCE [LARGE SCALE GENOMIC DNA]</scope>
    <source>
        <tissue evidence="2">Leaves</tissue>
    </source>
</reference>
<dbReference type="Proteomes" id="UP001341840">
    <property type="component" value="Unassembled WGS sequence"/>
</dbReference>
<feature type="region of interest" description="Disordered" evidence="1">
    <location>
        <begin position="73"/>
        <end position="105"/>
    </location>
</feature>
<evidence type="ECO:0000313" key="3">
    <source>
        <dbReference type="Proteomes" id="UP001341840"/>
    </source>
</evidence>
<protein>
    <submittedName>
        <fullName evidence="2">Uncharacterized protein</fullName>
    </submittedName>
</protein>
<feature type="non-terminal residue" evidence="2">
    <location>
        <position position="166"/>
    </location>
</feature>
<dbReference type="EMBL" id="JASCZI010063305">
    <property type="protein sequence ID" value="MED6141206.1"/>
    <property type="molecule type" value="Genomic_DNA"/>
</dbReference>
<comment type="caution">
    <text evidence="2">The sequence shown here is derived from an EMBL/GenBank/DDBJ whole genome shotgun (WGS) entry which is preliminary data.</text>
</comment>
<accession>A0ABU6SYV0</accession>
<keyword evidence="3" id="KW-1185">Reference proteome</keyword>
<gene>
    <name evidence="2" type="ORF">PIB30_100979</name>
</gene>
<proteinExistence type="predicted"/>
<organism evidence="2 3">
    <name type="scientific">Stylosanthes scabra</name>
    <dbReference type="NCBI Taxonomy" id="79078"/>
    <lineage>
        <taxon>Eukaryota</taxon>
        <taxon>Viridiplantae</taxon>
        <taxon>Streptophyta</taxon>
        <taxon>Embryophyta</taxon>
        <taxon>Tracheophyta</taxon>
        <taxon>Spermatophyta</taxon>
        <taxon>Magnoliopsida</taxon>
        <taxon>eudicotyledons</taxon>
        <taxon>Gunneridae</taxon>
        <taxon>Pentapetalae</taxon>
        <taxon>rosids</taxon>
        <taxon>fabids</taxon>
        <taxon>Fabales</taxon>
        <taxon>Fabaceae</taxon>
        <taxon>Papilionoideae</taxon>
        <taxon>50 kb inversion clade</taxon>
        <taxon>dalbergioids sensu lato</taxon>
        <taxon>Dalbergieae</taxon>
        <taxon>Pterocarpus clade</taxon>
        <taxon>Stylosanthes</taxon>
    </lineage>
</organism>
<name>A0ABU6SYV0_9FABA</name>
<evidence type="ECO:0000313" key="2">
    <source>
        <dbReference type="EMBL" id="MED6141206.1"/>
    </source>
</evidence>